<dbReference type="InterPro" id="IPR041973">
    <property type="entry name" value="KOW_Spt5_1"/>
</dbReference>
<feature type="compositionally biased region" description="Gly residues" evidence="3">
    <location>
        <begin position="1087"/>
        <end position="1105"/>
    </location>
</feature>
<feature type="region of interest" description="Disordered" evidence="3">
    <location>
        <begin position="664"/>
        <end position="1105"/>
    </location>
</feature>
<dbReference type="GO" id="GO:0032044">
    <property type="term" value="C:DSIF complex"/>
    <property type="evidence" value="ECO:0007669"/>
    <property type="project" value="TreeGrafter"/>
</dbReference>
<keyword evidence="6" id="KW-1185">Reference proteome</keyword>
<dbReference type="Pfam" id="PF23037">
    <property type="entry name" value="KOWx_SPT5"/>
    <property type="match status" value="1"/>
</dbReference>
<keyword evidence="5" id="KW-0251">Elongation factor</keyword>
<name>A0A2P6SJ60_ROSCH</name>
<dbReference type="Gramene" id="PRQ58707">
    <property type="protein sequence ID" value="PRQ58707"/>
    <property type="gene ID" value="RchiOBHm_Chr1g0362241"/>
</dbReference>
<evidence type="ECO:0000313" key="6">
    <source>
        <dbReference type="Proteomes" id="UP000238479"/>
    </source>
</evidence>
<feature type="compositionally biased region" description="Basic and acidic residues" evidence="3">
    <location>
        <begin position="384"/>
        <end position="393"/>
    </location>
</feature>
<dbReference type="GO" id="GO:0006357">
    <property type="term" value="P:regulation of transcription by RNA polymerase II"/>
    <property type="evidence" value="ECO:0007669"/>
    <property type="project" value="InterPro"/>
</dbReference>
<dbReference type="InterPro" id="IPR014722">
    <property type="entry name" value="Rib_uL2_dom2"/>
</dbReference>
<dbReference type="InterPro" id="IPR041977">
    <property type="entry name" value="KOW_Spt5_4"/>
</dbReference>
<dbReference type="InterPro" id="IPR039385">
    <property type="entry name" value="NGN_Euk"/>
</dbReference>
<dbReference type="CDD" id="cd06081">
    <property type="entry name" value="KOW_Spt5_1"/>
    <property type="match status" value="1"/>
</dbReference>
<dbReference type="STRING" id="74649.A0A2P6SJ60"/>
<feature type="compositionally biased region" description="Polar residues" evidence="3">
    <location>
        <begin position="880"/>
        <end position="898"/>
    </location>
</feature>
<dbReference type="CDD" id="cd09888">
    <property type="entry name" value="NGN_Euk"/>
    <property type="match status" value="1"/>
</dbReference>
<feature type="domain" description="KOW" evidence="4">
    <location>
        <begin position="504"/>
        <end position="531"/>
    </location>
</feature>
<comment type="caution">
    <text evidence="5">The sequence shown here is derived from an EMBL/GenBank/DDBJ whole genome shotgun (WGS) entry which is preliminary data.</text>
</comment>
<dbReference type="GO" id="GO:0003729">
    <property type="term" value="F:mRNA binding"/>
    <property type="evidence" value="ECO:0007669"/>
    <property type="project" value="TreeGrafter"/>
</dbReference>
<proteinExistence type="predicted"/>
<accession>A0A2P6SJ60</accession>
<dbReference type="FunFam" id="2.30.30.30:FF:000053">
    <property type="entry name" value="Protein RNA-directed DNA methylation 3"/>
    <property type="match status" value="1"/>
</dbReference>
<dbReference type="SMART" id="SM00739">
    <property type="entry name" value="KOW"/>
    <property type="match status" value="3"/>
</dbReference>
<dbReference type="GO" id="GO:0006368">
    <property type="term" value="P:transcription elongation by RNA polymerase II"/>
    <property type="evidence" value="ECO:0007669"/>
    <property type="project" value="TreeGrafter"/>
</dbReference>
<feature type="compositionally biased region" description="Basic and acidic residues" evidence="3">
    <location>
        <begin position="1041"/>
        <end position="1066"/>
    </location>
</feature>
<feature type="domain" description="KOW" evidence="4">
    <location>
        <begin position="608"/>
        <end position="635"/>
    </location>
</feature>
<dbReference type="Pfam" id="PF23042">
    <property type="entry name" value="KOW1_SPT5"/>
    <property type="match status" value="1"/>
</dbReference>
<feature type="compositionally biased region" description="Polar residues" evidence="3">
    <location>
        <begin position="983"/>
        <end position="1025"/>
    </location>
</feature>
<keyword evidence="2" id="KW-0539">Nucleus</keyword>
<evidence type="ECO:0000313" key="5">
    <source>
        <dbReference type="EMBL" id="PRQ58707.1"/>
    </source>
</evidence>
<dbReference type="Pfam" id="PF23290">
    <property type="entry name" value="KOW5_SPT5"/>
    <property type="match status" value="1"/>
</dbReference>
<dbReference type="Pfam" id="PF03439">
    <property type="entry name" value="Spt5-NGN"/>
    <property type="match status" value="1"/>
</dbReference>
<dbReference type="InterPro" id="IPR036735">
    <property type="entry name" value="NGN_dom_sf"/>
</dbReference>
<keyword evidence="5" id="KW-0648">Protein biosynthesis</keyword>
<sequence>MASKEKGKAIATSGWSAAGKRKPGDDDKSGGGGRKRRNPGALQFFEHSAAEADGSDDDSDLDDFMEEELETEPIVKSEPGKAHNLPFVPKEEDIDGDEFERMMEERYRTGSTYVTYAEDNYENKRSVDGIVLEPSAKDPVIWKVKCAVGRERHSAFCMMQKFVDLRSMGTKLQIISAFAVDHIKGFVFIEADKLCDVQEACKGLCNIFLSRVTPVPKNEAPHLLAPRTRNSEIAVGTWARVKSGNYKGDLAQVVAVNEKKKATVKLIPRIDLQAMAAKFGGGVTRKKLPTPAPRLISTNELEEFRPLIQDRKDKDTGLRFLCLDGLLLKDGYLYKKMPLDSLNCWGVMPSEEEILKFKPSENNESADLEWLSQLYGDNKKRKSIGSDKGDGKGEGSAGCGGKGEGSSKGNGKGEGPSGGKEGSSGFAGKGEGSSGCGGNLYELYDLVCFGKKDFGLVLGIEKDDTYKILKEGVEGSTVVTVQQNEIKNVLSDVKFTALDQRLKPICVNDTVKVLEGPLKDRQGIVKLVYRGTIFMFDENETENGGYFCSKSQMCEKIKLSIDVIPEKDGDSGAFGFEDFTSSPKSPLSPKKPWLGRENNFNQGDTDGMFSIGQTLRIRVGPLKGYLCRVLAIRRSDITVKLDSQQRVLTVKAEHLTEVRVKSAAMLSEDPESSSLKPFDLLGTEGGSKDWTDGAGTSAGGDGWNVGGSSGERNAWPSFSASGNLLQPESSSANPFESDGNGAKKEDSSWERNVAPNNNSSWGVAAAENKDQVAGRGKSNSWGTKVGDDSTSSDTWQKASEPASSSWGVAAAVNNKDQGNGWGKSDSWGAKVGGDSSLSDTLQKASEPASSSWGVAAAVDNKDQGTDWGKSDSWGAKVGGDSTSSDTWQKASAPASSSWGVAAAIDKKDQGIGWGGKTGCDGTASDSWKKASEPASNSSWGVAAAADNKDQGSVWGGSGSQKPSVADDSGDKGSAWNKPAEGSWSKQTGGSSWGKQADWSTKEGSSTGDAGWKSSTPSVENQTGSRGNAGGWAKAQGISGNENHKDSWKKPSGIDDNKNASWIKEDGGSTWNKQDGGSTWNKPAGGSWSKGGDQGSGGGYGGWWWW</sequence>
<feature type="region of interest" description="Disordered" evidence="3">
    <location>
        <begin position="1"/>
        <end position="72"/>
    </location>
</feature>
<dbReference type="InterPro" id="IPR057936">
    <property type="entry name" value="KOWx_Spt5"/>
</dbReference>
<dbReference type="OMA" id="RENSRNC"/>
<dbReference type="AlphaFoldDB" id="A0A2P6SJ60"/>
<organism evidence="5 6">
    <name type="scientific">Rosa chinensis</name>
    <name type="common">China rose</name>
    <dbReference type="NCBI Taxonomy" id="74649"/>
    <lineage>
        <taxon>Eukaryota</taxon>
        <taxon>Viridiplantae</taxon>
        <taxon>Streptophyta</taxon>
        <taxon>Embryophyta</taxon>
        <taxon>Tracheophyta</taxon>
        <taxon>Spermatophyta</taxon>
        <taxon>Magnoliopsida</taxon>
        <taxon>eudicotyledons</taxon>
        <taxon>Gunneridae</taxon>
        <taxon>Pentapetalae</taxon>
        <taxon>rosids</taxon>
        <taxon>fabids</taxon>
        <taxon>Rosales</taxon>
        <taxon>Rosaceae</taxon>
        <taxon>Rosoideae</taxon>
        <taxon>Rosoideae incertae sedis</taxon>
        <taxon>Rosa</taxon>
    </lineage>
</organism>
<dbReference type="PANTHER" id="PTHR11125:SF8">
    <property type="entry name" value="PROTEIN RNA-DIRECTED DNA METHYLATION 3"/>
    <property type="match status" value="1"/>
</dbReference>
<feature type="compositionally biased region" description="Acidic residues" evidence="3">
    <location>
        <begin position="53"/>
        <end position="71"/>
    </location>
</feature>
<dbReference type="GO" id="GO:0003746">
    <property type="term" value="F:translation elongation factor activity"/>
    <property type="evidence" value="ECO:0007669"/>
    <property type="project" value="UniProtKB-KW"/>
</dbReference>
<evidence type="ECO:0000256" key="1">
    <source>
        <dbReference type="ARBA" id="ARBA00004123"/>
    </source>
</evidence>
<dbReference type="InterPro" id="IPR039659">
    <property type="entry name" value="SPT5"/>
</dbReference>
<dbReference type="Gene3D" id="2.30.30.30">
    <property type="match status" value="2"/>
</dbReference>
<dbReference type="Pfam" id="PF23291">
    <property type="entry name" value="KOW4_SPT5"/>
    <property type="match status" value="1"/>
</dbReference>
<feature type="compositionally biased region" description="Polar residues" evidence="3">
    <location>
        <begin position="777"/>
        <end position="806"/>
    </location>
</feature>
<dbReference type="PANTHER" id="PTHR11125">
    <property type="entry name" value="SUPPRESSOR OF TY 5"/>
    <property type="match status" value="1"/>
</dbReference>
<dbReference type="Proteomes" id="UP000238479">
    <property type="component" value="Chromosome 1"/>
</dbReference>
<dbReference type="InterPro" id="IPR041978">
    <property type="entry name" value="KOW_Spt5_5"/>
</dbReference>
<dbReference type="InterPro" id="IPR005824">
    <property type="entry name" value="KOW"/>
</dbReference>
<dbReference type="EMBL" id="PDCK01000039">
    <property type="protein sequence ID" value="PRQ58707.1"/>
    <property type="molecule type" value="Genomic_DNA"/>
</dbReference>
<evidence type="ECO:0000256" key="3">
    <source>
        <dbReference type="SAM" id="MobiDB-lite"/>
    </source>
</evidence>
<feature type="domain" description="KOW" evidence="4">
    <location>
        <begin position="232"/>
        <end position="259"/>
    </location>
</feature>
<feature type="compositionally biased region" description="Polar residues" evidence="3">
    <location>
        <begin position="1068"/>
        <end position="1080"/>
    </location>
</feature>
<dbReference type="Gene3D" id="3.30.70.940">
    <property type="entry name" value="NusG, N-terminal domain"/>
    <property type="match status" value="1"/>
</dbReference>
<dbReference type="GO" id="GO:0032784">
    <property type="term" value="P:regulation of DNA-templated transcription elongation"/>
    <property type="evidence" value="ECO:0007669"/>
    <property type="project" value="InterPro"/>
</dbReference>
<protein>
    <submittedName>
        <fullName evidence="5">Putative transcription elongation factor Spt5</fullName>
    </submittedName>
</protein>
<evidence type="ECO:0000256" key="2">
    <source>
        <dbReference type="ARBA" id="ARBA00023242"/>
    </source>
</evidence>
<gene>
    <name evidence="5" type="ORF">RchiOBHm_Chr1g0362241</name>
</gene>
<comment type="subcellular location">
    <subcellularLocation>
        <location evidence="1">Nucleus</location>
    </subcellularLocation>
</comment>
<dbReference type="CDD" id="cd06084">
    <property type="entry name" value="KOW_Spt5_4"/>
    <property type="match status" value="1"/>
</dbReference>
<feature type="compositionally biased region" description="Polar residues" evidence="3">
    <location>
        <begin position="835"/>
        <end position="852"/>
    </location>
</feature>
<dbReference type="InterPro" id="IPR005100">
    <property type="entry name" value="NGN-domain"/>
</dbReference>
<reference evidence="5 6" key="1">
    <citation type="journal article" date="2018" name="Nat. Genet.">
        <title>The Rosa genome provides new insights in the design of modern roses.</title>
        <authorList>
            <person name="Bendahmane M."/>
        </authorList>
    </citation>
    <scope>NUCLEOTIDE SEQUENCE [LARGE SCALE GENOMIC DNA]</scope>
    <source>
        <strain evidence="6">cv. Old Blush</strain>
    </source>
</reference>
<feature type="region of interest" description="Disordered" evidence="3">
    <location>
        <begin position="381"/>
        <end position="428"/>
    </location>
</feature>
<dbReference type="FunFam" id="3.30.70.940:FF:000010">
    <property type="entry name" value="Protein RNA-directed DNA methylation 3"/>
    <property type="match status" value="1"/>
</dbReference>
<feature type="compositionally biased region" description="Gly residues" evidence="3">
    <location>
        <begin position="394"/>
        <end position="428"/>
    </location>
</feature>
<feature type="compositionally biased region" description="Gly residues" evidence="3">
    <location>
        <begin position="696"/>
        <end position="709"/>
    </location>
</feature>
<evidence type="ECO:0000259" key="4">
    <source>
        <dbReference type="SMART" id="SM00739"/>
    </source>
</evidence>
<feature type="compositionally biased region" description="Polar residues" evidence="3">
    <location>
        <begin position="716"/>
        <end position="734"/>
    </location>
</feature>